<reference evidence="3" key="2">
    <citation type="journal article" date="2023" name="IMA Fungus">
        <title>Comparative genomic study of the Penicillium genus elucidates a diverse pangenome and 15 lateral gene transfer events.</title>
        <authorList>
            <person name="Petersen C."/>
            <person name="Sorensen T."/>
            <person name="Nielsen M.R."/>
            <person name="Sondergaard T.E."/>
            <person name="Sorensen J.L."/>
            <person name="Fitzpatrick D.A."/>
            <person name="Frisvad J.C."/>
            <person name="Nielsen K.L."/>
        </authorList>
    </citation>
    <scope>NUCLEOTIDE SEQUENCE</scope>
    <source>
        <strain evidence="3">IBT 3081</strain>
    </source>
</reference>
<dbReference type="Proteomes" id="UP001147752">
    <property type="component" value="Unassembled WGS sequence"/>
</dbReference>
<feature type="repeat" description="ANK" evidence="1">
    <location>
        <begin position="197"/>
        <end position="224"/>
    </location>
</feature>
<evidence type="ECO:0000256" key="1">
    <source>
        <dbReference type="PROSITE-ProRule" id="PRU00023"/>
    </source>
</evidence>
<dbReference type="CDD" id="cd09917">
    <property type="entry name" value="F-box_SF"/>
    <property type="match status" value="1"/>
</dbReference>
<keyword evidence="4" id="KW-1185">Reference proteome</keyword>
<evidence type="ECO:0000256" key="2">
    <source>
        <dbReference type="SAM" id="MobiDB-lite"/>
    </source>
</evidence>
<organism evidence="3 4">
    <name type="scientific">Penicillium concentricum</name>
    <dbReference type="NCBI Taxonomy" id="293559"/>
    <lineage>
        <taxon>Eukaryota</taxon>
        <taxon>Fungi</taxon>
        <taxon>Dikarya</taxon>
        <taxon>Ascomycota</taxon>
        <taxon>Pezizomycotina</taxon>
        <taxon>Eurotiomycetes</taxon>
        <taxon>Eurotiomycetidae</taxon>
        <taxon>Eurotiales</taxon>
        <taxon>Aspergillaceae</taxon>
        <taxon>Penicillium</taxon>
    </lineage>
</organism>
<sequence length="371" mass="42174">MRTTSKRKYKRKGPPVSSFLLLPNEVFLTIANHLDHSVDVNHLLETCHRFCDVLDPYLYRRNVLYFHGRGIWRAVPRRSEAAVLKFISNGANKDQWQIGTAETVAKREMDRERFISRYCYSSDSAPEGSSEVASDPSDSEDSENIGAQRYLLLDVSSSDESDNSSGSEETKEGIRLQERMISHDKRRYRQEPREPLLYLAAKKGYVRIFEILLENGAPPEARSEGGISTLVCASQWWTRAMAFLLLQTIILLNVRGIPQSNAFERTVEKYHHERLEVLAKYDISEPNLRGGNSRQRGNARKQFSWEEASTLMLNAIRGQYVEVIRVMLDKGMRPKHVIDSGGKSAFDVASEVGNVTVIKMLEGKGEEGIED</sequence>
<comment type="caution">
    <text evidence="3">The sequence shown here is derived from an EMBL/GenBank/DDBJ whole genome shotgun (WGS) entry which is preliminary data.</text>
</comment>
<dbReference type="EMBL" id="JAPZBT010000001">
    <property type="protein sequence ID" value="KAJ5383178.1"/>
    <property type="molecule type" value="Genomic_DNA"/>
</dbReference>
<feature type="region of interest" description="Disordered" evidence="2">
    <location>
        <begin position="156"/>
        <end position="185"/>
    </location>
</feature>
<feature type="region of interest" description="Disordered" evidence="2">
    <location>
        <begin position="122"/>
        <end position="142"/>
    </location>
</feature>
<dbReference type="Pfam" id="PF00023">
    <property type="entry name" value="Ank"/>
    <property type="match status" value="1"/>
</dbReference>
<accession>A0A9W9SR79</accession>
<evidence type="ECO:0000313" key="4">
    <source>
        <dbReference type="Proteomes" id="UP001147752"/>
    </source>
</evidence>
<keyword evidence="1" id="KW-0040">ANK repeat</keyword>
<dbReference type="AlphaFoldDB" id="A0A9W9SR79"/>
<dbReference type="OrthoDB" id="366390at2759"/>
<evidence type="ECO:0008006" key="5">
    <source>
        <dbReference type="Google" id="ProtNLM"/>
    </source>
</evidence>
<dbReference type="Gene3D" id="1.25.40.20">
    <property type="entry name" value="Ankyrin repeat-containing domain"/>
    <property type="match status" value="1"/>
</dbReference>
<feature type="compositionally biased region" description="Basic and acidic residues" evidence="2">
    <location>
        <begin position="168"/>
        <end position="185"/>
    </location>
</feature>
<gene>
    <name evidence="3" type="ORF">N7517_001089</name>
</gene>
<dbReference type="SMART" id="SM00248">
    <property type="entry name" value="ANK"/>
    <property type="match status" value="3"/>
</dbReference>
<proteinExistence type="predicted"/>
<protein>
    <recommendedName>
        <fullName evidence="5">F-box domain-containing protein</fullName>
    </recommendedName>
</protein>
<dbReference type="SUPFAM" id="SSF48403">
    <property type="entry name" value="Ankyrin repeat"/>
    <property type="match status" value="1"/>
</dbReference>
<evidence type="ECO:0000313" key="3">
    <source>
        <dbReference type="EMBL" id="KAJ5383178.1"/>
    </source>
</evidence>
<dbReference type="PROSITE" id="PS50088">
    <property type="entry name" value="ANK_REPEAT"/>
    <property type="match status" value="1"/>
</dbReference>
<dbReference type="InterPro" id="IPR002110">
    <property type="entry name" value="Ankyrin_rpt"/>
</dbReference>
<dbReference type="InterPro" id="IPR036770">
    <property type="entry name" value="Ankyrin_rpt-contain_sf"/>
</dbReference>
<reference evidence="3" key="1">
    <citation type="submission" date="2022-12" db="EMBL/GenBank/DDBJ databases">
        <authorList>
            <person name="Petersen C."/>
        </authorList>
    </citation>
    <scope>NUCLEOTIDE SEQUENCE</scope>
    <source>
        <strain evidence="3">IBT 3081</strain>
    </source>
</reference>
<name>A0A9W9SR79_9EURO</name>
<dbReference type="GeneID" id="81458002"/>
<dbReference type="RefSeq" id="XP_056582954.1">
    <property type="nucleotide sequence ID" value="XM_056718819.1"/>
</dbReference>